<dbReference type="Proteomes" id="UP000504693">
    <property type="component" value="Chromosome"/>
</dbReference>
<evidence type="ECO:0000256" key="1">
    <source>
        <dbReference type="ARBA" id="ARBA00004571"/>
    </source>
</evidence>
<evidence type="ECO:0000256" key="4">
    <source>
        <dbReference type="ARBA" id="ARBA00022692"/>
    </source>
</evidence>
<keyword evidence="11" id="KW-1185">Reference proteome</keyword>
<keyword evidence="3" id="KW-1134">Transmembrane beta strand</keyword>
<dbReference type="InterPro" id="IPR041700">
    <property type="entry name" value="OMP_b-brl_3"/>
</dbReference>
<dbReference type="InterPro" id="IPR012910">
    <property type="entry name" value="Plug_dom"/>
</dbReference>
<evidence type="ECO:0000259" key="9">
    <source>
        <dbReference type="Pfam" id="PF14905"/>
    </source>
</evidence>
<evidence type="ECO:0000259" key="8">
    <source>
        <dbReference type="Pfam" id="PF07715"/>
    </source>
</evidence>
<keyword evidence="4" id="KW-0812">Transmembrane</keyword>
<dbReference type="InterPro" id="IPR036942">
    <property type="entry name" value="Beta-barrel_TonB_sf"/>
</dbReference>
<comment type="subcellular location">
    <subcellularLocation>
        <location evidence="1">Cell outer membrane</location>
        <topology evidence="1">Multi-pass membrane protein</topology>
    </subcellularLocation>
</comment>
<proteinExistence type="predicted"/>
<dbReference type="GO" id="GO:0015344">
    <property type="term" value="F:siderophore uptake transmembrane transporter activity"/>
    <property type="evidence" value="ECO:0007669"/>
    <property type="project" value="TreeGrafter"/>
</dbReference>
<dbReference type="AlphaFoldDB" id="A0A7D4BC96"/>
<sequence length="675" mass="74828">MAAADAEIGVVDVKDAPTAGAQVYEPTYFERYAPRNALDMVRQVPGFVIDEGAAQQGARGLGQASANVLVNGARFSSKSDSIRDQLSRIPVGDVVRIEIVDGNSLDIPGLNGQVANVVVNSTGTSGQFRWLTGFRPHNTEAQLYGGEISLTGKSGTLDYAVSLSNNNNRFGADGPIVLRDGDGDLIETQFSKASGKFDNPRLSGNFTWTPSSEVVAHLNLKRGADYYSENITELATPVTGPERDRSIRNTEDGPAHEISGDIEFPFGPGKLKLIGLDRYERDNFVSTLVDNFNNGSPATGFRFEQTNGTGERIGRFEYGWNMFRADWQISGEAAFNRLKRRSSLFELDPNGQFQRLPFDAGNGGVTEDRYETILSFSKPLTQKLSLQATGGFEYSKIEQTGSAANSRSFTRPKGSLSLSWKPADDFDISLEVRRRVGQLSFSDFLASVNLDDNNSNGGNNELEPDQSWNVELEMNKNFGPWGSAKLQVRQAWFQDFVDFFPLSNGGEARGNIGDAKRLHVELSGTIKFDPIGFKGAQINFTGIKRWMDVTDPFTGLNRGFSFDLDSQLDLDFRHDIPDSDWAWGVGMFTFRPVEYSRRYEIGRYWEGPVFADIFVEHKDVFGMTAKLQVNNILGARNKGWRTVYDASRPDGDVLFTEVQNRRIGPIFRLTLSGNF</sequence>
<dbReference type="GO" id="GO:0009279">
    <property type="term" value="C:cell outer membrane"/>
    <property type="evidence" value="ECO:0007669"/>
    <property type="project" value="UniProtKB-SubCell"/>
</dbReference>
<protein>
    <submittedName>
        <fullName evidence="10">TonB-dependent receptor plug domain-containing protein</fullName>
    </submittedName>
</protein>
<feature type="domain" description="TonB-dependent receptor plug" evidence="8">
    <location>
        <begin position="21"/>
        <end position="104"/>
    </location>
</feature>
<dbReference type="PANTHER" id="PTHR30069:SF29">
    <property type="entry name" value="HEMOGLOBIN AND HEMOGLOBIN-HAPTOGLOBIN-BINDING PROTEIN 1-RELATED"/>
    <property type="match status" value="1"/>
</dbReference>
<evidence type="ECO:0000256" key="3">
    <source>
        <dbReference type="ARBA" id="ARBA00022452"/>
    </source>
</evidence>
<keyword evidence="7" id="KW-0998">Cell outer membrane</keyword>
<keyword evidence="6" id="KW-0472">Membrane</keyword>
<dbReference type="EMBL" id="CP053921">
    <property type="protein sequence ID" value="QKG72626.1"/>
    <property type="molecule type" value="Genomic_DNA"/>
</dbReference>
<reference evidence="10 11" key="1">
    <citation type="submission" date="2020-05" db="EMBL/GenBank/DDBJ databases">
        <title>Erythrobacter mangrovi sp. nov., isolated from rhizosphere soil of mangrove plant (Kandelia candel).</title>
        <authorList>
            <person name="Ye Y.H."/>
        </authorList>
    </citation>
    <scope>NUCLEOTIDE SEQUENCE [LARGE SCALE GENOMIC DNA]</scope>
    <source>
        <strain evidence="10 11">EB310</strain>
    </source>
</reference>
<feature type="domain" description="Outer membrane protein beta-barrel" evidence="9">
    <location>
        <begin position="280"/>
        <end position="640"/>
    </location>
</feature>
<name>A0A7D4BC96_9SPHN</name>
<evidence type="ECO:0000313" key="10">
    <source>
        <dbReference type="EMBL" id="QKG72626.1"/>
    </source>
</evidence>
<dbReference type="Gene3D" id="2.40.170.20">
    <property type="entry name" value="TonB-dependent receptor, beta-barrel domain"/>
    <property type="match status" value="1"/>
</dbReference>
<dbReference type="KEGG" id="emv:HQR01_02050"/>
<dbReference type="Gene3D" id="2.170.130.10">
    <property type="entry name" value="TonB-dependent receptor, plug domain"/>
    <property type="match status" value="1"/>
</dbReference>
<organism evidence="10 11">
    <name type="scientific">Erythrobacter mangrovi</name>
    <dbReference type="NCBI Taxonomy" id="2739433"/>
    <lineage>
        <taxon>Bacteria</taxon>
        <taxon>Pseudomonadati</taxon>
        <taxon>Pseudomonadota</taxon>
        <taxon>Alphaproteobacteria</taxon>
        <taxon>Sphingomonadales</taxon>
        <taxon>Erythrobacteraceae</taxon>
        <taxon>Erythrobacter/Porphyrobacter group</taxon>
        <taxon>Erythrobacter</taxon>
    </lineage>
</organism>
<dbReference type="InterPro" id="IPR037066">
    <property type="entry name" value="Plug_dom_sf"/>
</dbReference>
<dbReference type="PANTHER" id="PTHR30069">
    <property type="entry name" value="TONB-DEPENDENT OUTER MEMBRANE RECEPTOR"/>
    <property type="match status" value="1"/>
</dbReference>
<keyword evidence="5" id="KW-0732">Signal</keyword>
<keyword evidence="10" id="KW-0675">Receptor</keyword>
<dbReference type="Pfam" id="PF07715">
    <property type="entry name" value="Plug"/>
    <property type="match status" value="1"/>
</dbReference>
<dbReference type="GO" id="GO:0044718">
    <property type="term" value="P:siderophore transmembrane transport"/>
    <property type="evidence" value="ECO:0007669"/>
    <property type="project" value="TreeGrafter"/>
</dbReference>
<accession>A0A7D4BC96</accession>
<evidence type="ECO:0000256" key="7">
    <source>
        <dbReference type="ARBA" id="ARBA00023237"/>
    </source>
</evidence>
<gene>
    <name evidence="10" type="ORF">HQR01_02050</name>
</gene>
<keyword evidence="2" id="KW-0813">Transport</keyword>
<evidence type="ECO:0000313" key="11">
    <source>
        <dbReference type="Proteomes" id="UP000504693"/>
    </source>
</evidence>
<dbReference type="Pfam" id="PF14905">
    <property type="entry name" value="OMP_b-brl_3"/>
    <property type="match status" value="1"/>
</dbReference>
<evidence type="ECO:0000256" key="5">
    <source>
        <dbReference type="ARBA" id="ARBA00022729"/>
    </source>
</evidence>
<dbReference type="SUPFAM" id="SSF56935">
    <property type="entry name" value="Porins"/>
    <property type="match status" value="1"/>
</dbReference>
<evidence type="ECO:0000256" key="6">
    <source>
        <dbReference type="ARBA" id="ARBA00023136"/>
    </source>
</evidence>
<dbReference type="InterPro" id="IPR039426">
    <property type="entry name" value="TonB-dep_rcpt-like"/>
</dbReference>
<evidence type="ECO:0000256" key="2">
    <source>
        <dbReference type="ARBA" id="ARBA00022448"/>
    </source>
</evidence>